<evidence type="ECO:0000313" key="3">
    <source>
        <dbReference type="Proteomes" id="UP000077202"/>
    </source>
</evidence>
<protein>
    <submittedName>
        <fullName evidence="2">Uncharacterized protein</fullName>
    </submittedName>
</protein>
<keyword evidence="3" id="KW-1185">Reference proteome</keyword>
<feature type="region of interest" description="Disordered" evidence="1">
    <location>
        <begin position="98"/>
        <end position="141"/>
    </location>
</feature>
<organism evidence="2 3">
    <name type="scientific">Marchantia polymorpha subsp. ruderalis</name>
    <dbReference type="NCBI Taxonomy" id="1480154"/>
    <lineage>
        <taxon>Eukaryota</taxon>
        <taxon>Viridiplantae</taxon>
        <taxon>Streptophyta</taxon>
        <taxon>Embryophyta</taxon>
        <taxon>Marchantiophyta</taxon>
        <taxon>Marchantiopsida</taxon>
        <taxon>Marchantiidae</taxon>
        <taxon>Marchantiales</taxon>
        <taxon>Marchantiaceae</taxon>
        <taxon>Marchantia</taxon>
    </lineage>
</organism>
<evidence type="ECO:0000313" key="2">
    <source>
        <dbReference type="EMBL" id="OAE18388.1"/>
    </source>
</evidence>
<dbReference type="Proteomes" id="UP000077202">
    <property type="component" value="Unassembled WGS sequence"/>
</dbReference>
<accession>A0A176VBV1</accession>
<dbReference type="EMBL" id="LVLJ01004075">
    <property type="protein sequence ID" value="OAE18388.1"/>
    <property type="molecule type" value="Genomic_DNA"/>
</dbReference>
<name>A0A176VBV1_MARPO</name>
<gene>
    <name evidence="2" type="ORF">AXG93_1783s1180</name>
</gene>
<evidence type="ECO:0000256" key="1">
    <source>
        <dbReference type="SAM" id="MobiDB-lite"/>
    </source>
</evidence>
<sequence>MGFALGSCVAAATAPRMFDGVKFRPIGSKNWETKLSALSLNSLPRRSEYPANDGPSLVPMKRRLCSKSNSIMRSTRGLASSISISPLLLADTAMTKRRNRKPSVRIRNESQQGDDCANPKGEYSYRRSSAPNRGDHCSTEPLDQSGYEIKVSKEMMGVFQYVEKVKRARLRELSGTLRQVAAACMVFSFVKGFVTPLVEVFKTDPPSWGKLILFIGAFDAFAVSYMAIKAREPLDKLSALATEFADETEMMGNIEKEEELMLSLAMELVGLFGRLRYLALCTAVAQLAHIIHALLQVRGIQSNLPLYFSNFVSSWFGTPWA</sequence>
<proteinExistence type="predicted"/>
<reference evidence="2" key="1">
    <citation type="submission" date="2016-03" db="EMBL/GenBank/DDBJ databases">
        <title>Mechanisms controlling the formation of the plant cell surface in tip-growing cells are functionally conserved among land plants.</title>
        <authorList>
            <person name="Honkanen S."/>
            <person name="Jones V.A."/>
            <person name="Morieri G."/>
            <person name="Champion C."/>
            <person name="Hetherington A.J."/>
            <person name="Kelly S."/>
            <person name="Saint-Marcoux D."/>
            <person name="Proust H."/>
            <person name="Prescott H."/>
            <person name="Dolan L."/>
        </authorList>
    </citation>
    <scope>NUCLEOTIDE SEQUENCE [LARGE SCALE GENOMIC DNA]</scope>
    <source>
        <tissue evidence="2">Whole gametophyte</tissue>
    </source>
</reference>
<dbReference type="AlphaFoldDB" id="A0A176VBV1"/>
<comment type="caution">
    <text evidence="2">The sequence shown here is derived from an EMBL/GenBank/DDBJ whole genome shotgun (WGS) entry which is preliminary data.</text>
</comment>